<protein>
    <recommendedName>
        <fullName evidence="4">Lipoprotein</fullName>
    </recommendedName>
</protein>
<keyword evidence="1" id="KW-0732">Signal</keyword>
<gene>
    <name evidence="2" type="ORF">D9T18_06480</name>
</gene>
<dbReference type="RefSeq" id="WP_121637311.1">
    <property type="nucleotide sequence ID" value="NZ_CP033065.1"/>
</dbReference>
<dbReference type="Proteomes" id="UP000279995">
    <property type="component" value="Chromosome I"/>
</dbReference>
<reference evidence="2 3" key="1">
    <citation type="submission" date="2018-10" db="EMBL/GenBank/DDBJ databases">
        <title>Complete Genome Sequence and Transcriptomic Profiles of a Marine Bacterium, Pseudoalteromonas agarivorans Hao 2018.</title>
        <authorList>
            <person name="Hao L."/>
        </authorList>
    </citation>
    <scope>NUCLEOTIDE SEQUENCE [LARGE SCALE GENOMIC DNA]</scope>
    <source>
        <strain evidence="2 3">Hao 2018</strain>
    </source>
</reference>
<evidence type="ECO:0000313" key="2">
    <source>
        <dbReference type="EMBL" id="AYM86364.1"/>
    </source>
</evidence>
<feature type="signal peptide" evidence="1">
    <location>
        <begin position="1"/>
        <end position="22"/>
    </location>
</feature>
<dbReference type="AlphaFoldDB" id="A0AAD0XCG0"/>
<sequence length="141" mass="16399">MHIYRLSLFLMLFFVLTGCDNANQKDQKALLKTNCDTNQRCIYNTGVKVWLSDKNITPETPFSIYLDLPAHLKIDNAKLESITMYMGFIPQKFTKEATIYKSDTMVGICSEKNMLWQLVLNLSNVQTGEKITHFYNFYVTY</sequence>
<dbReference type="PROSITE" id="PS51257">
    <property type="entry name" value="PROKAR_LIPOPROTEIN"/>
    <property type="match status" value="1"/>
</dbReference>
<proteinExistence type="predicted"/>
<feature type="chain" id="PRO_5042236182" description="Lipoprotein" evidence="1">
    <location>
        <begin position="23"/>
        <end position="141"/>
    </location>
</feature>
<evidence type="ECO:0000313" key="3">
    <source>
        <dbReference type="Proteomes" id="UP000279995"/>
    </source>
</evidence>
<accession>A0AAD0XCG0</accession>
<organism evidence="2 3">
    <name type="scientific">Pseudoalteromonas agarivorans</name>
    <dbReference type="NCBI Taxonomy" id="176102"/>
    <lineage>
        <taxon>Bacteria</taxon>
        <taxon>Pseudomonadati</taxon>
        <taxon>Pseudomonadota</taxon>
        <taxon>Gammaproteobacteria</taxon>
        <taxon>Alteromonadales</taxon>
        <taxon>Pseudoalteromonadaceae</taxon>
        <taxon>Pseudoalteromonas</taxon>
    </lineage>
</organism>
<evidence type="ECO:0008006" key="4">
    <source>
        <dbReference type="Google" id="ProtNLM"/>
    </source>
</evidence>
<name>A0AAD0XCG0_9GAMM</name>
<evidence type="ECO:0000256" key="1">
    <source>
        <dbReference type="SAM" id="SignalP"/>
    </source>
</evidence>
<dbReference type="EMBL" id="CP033065">
    <property type="protein sequence ID" value="AYM86364.1"/>
    <property type="molecule type" value="Genomic_DNA"/>
</dbReference>